<dbReference type="AlphaFoldDB" id="A0A183GFS8"/>
<accession>A0A183GFS8</accession>
<dbReference type="WBParaSite" id="HPBE_0002127901-mRNA-1">
    <property type="protein sequence ID" value="HPBE_0002127901-mRNA-1"/>
    <property type="gene ID" value="HPBE_0002127901"/>
</dbReference>
<protein>
    <submittedName>
        <fullName evidence="2">Reverse transcriptase domain-containing protein</fullName>
    </submittedName>
</protein>
<dbReference type="PANTHER" id="PTHR19446">
    <property type="entry name" value="REVERSE TRANSCRIPTASES"/>
    <property type="match status" value="1"/>
</dbReference>
<proteinExistence type="predicted"/>
<evidence type="ECO:0000313" key="2">
    <source>
        <dbReference type="WBParaSite" id="HPBE_0002127901-mRNA-1"/>
    </source>
</evidence>
<organism evidence="1 2">
    <name type="scientific">Heligmosomoides polygyrus</name>
    <name type="common">Parasitic roundworm</name>
    <dbReference type="NCBI Taxonomy" id="6339"/>
    <lineage>
        <taxon>Eukaryota</taxon>
        <taxon>Metazoa</taxon>
        <taxon>Ecdysozoa</taxon>
        <taxon>Nematoda</taxon>
        <taxon>Chromadorea</taxon>
        <taxon>Rhabditida</taxon>
        <taxon>Rhabditina</taxon>
        <taxon>Rhabditomorpha</taxon>
        <taxon>Strongyloidea</taxon>
        <taxon>Heligmosomidae</taxon>
        <taxon>Heligmosomoides</taxon>
    </lineage>
</organism>
<evidence type="ECO:0000313" key="1">
    <source>
        <dbReference type="Proteomes" id="UP000050761"/>
    </source>
</evidence>
<reference evidence="2" key="1">
    <citation type="submission" date="2019-09" db="UniProtKB">
        <authorList>
            <consortium name="WormBaseParasite"/>
        </authorList>
    </citation>
    <scope>IDENTIFICATION</scope>
</reference>
<name>A0A183GFS8_HELPZ</name>
<dbReference type="Proteomes" id="UP000050761">
    <property type="component" value="Unassembled WGS sequence"/>
</dbReference>
<sequence>LAKVRHRASLYLRVVKTVKSADGRVLRKPVEVRERWEGYFKELLNEEFPRREAQEEQPTERPILPWTQEEVRKAIGKWKLGKAAGPDGVPVEAWKVLGDLGINWLTQFLNRITREGMMPDDWRNSTIVPIFKQKGDASECSNYRGIKLISHRMKIYERLVDSRLKGMVPIFQQTALAHNGLRLKVKKTKFISSVQCDGTILDCEGEAIEKVEEFRYLGSDLSEEGNLPSSTAVSAGPWVEDHFIRLALGFEAPGKRPRGAPRKRWKDVIKRDLAEVGATTDEDLERMRWRQITRTADPATARD</sequence>
<keyword evidence="1" id="KW-1185">Reference proteome</keyword>